<dbReference type="EMBL" id="LNQE01000217">
    <property type="protein sequence ID" value="KUG28468.1"/>
    <property type="molecule type" value="Genomic_DNA"/>
</dbReference>
<organism evidence="2">
    <name type="scientific">hydrocarbon metagenome</name>
    <dbReference type="NCBI Taxonomy" id="938273"/>
    <lineage>
        <taxon>unclassified sequences</taxon>
        <taxon>metagenomes</taxon>
        <taxon>ecological metagenomes</taxon>
    </lineage>
</organism>
<sequence length="46" mass="5209">MGWGFHDDASIFPRSRPLLPKYRGEQKKRPGSEDPGRGIGTYRSFG</sequence>
<gene>
    <name evidence="2" type="ORF">ASZ90_001657</name>
</gene>
<dbReference type="AlphaFoldDB" id="A0A0W8G5M4"/>
<evidence type="ECO:0000313" key="2">
    <source>
        <dbReference type="EMBL" id="KUG28468.1"/>
    </source>
</evidence>
<comment type="caution">
    <text evidence="2">The sequence shown here is derived from an EMBL/GenBank/DDBJ whole genome shotgun (WGS) entry which is preliminary data.</text>
</comment>
<proteinExistence type="predicted"/>
<evidence type="ECO:0000256" key="1">
    <source>
        <dbReference type="SAM" id="MobiDB-lite"/>
    </source>
</evidence>
<protein>
    <submittedName>
        <fullName evidence="2">Uncharacterized protein</fullName>
    </submittedName>
</protein>
<reference evidence="2" key="1">
    <citation type="journal article" date="2015" name="Proc. Natl. Acad. Sci. U.S.A.">
        <title>Networks of energetic and metabolic interactions define dynamics in microbial communities.</title>
        <authorList>
            <person name="Embree M."/>
            <person name="Liu J.K."/>
            <person name="Al-Bassam M.M."/>
            <person name="Zengler K."/>
        </authorList>
    </citation>
    <scope>NUCLEOTIDE SEQUENCE</scope>
</reference>
<name>A0A0W8G5M4_9ZZZZ</name>
<feature type="region of interest" description="Disordered" evidence="1">
    <location>
        <begin position="1"/>
        <end position="46"/>
    </location>
</feature>
<accession>A0A0W8G5M4</accession>
<feature type="compositionally biased region" description="Basic and acidic residues" evidence="1">
    <location>
        <begin position="22"/>
        <end position="36"/>
    </location>
</feature>